<dbReference type="RefSeq" id="WP_187068398.1">
    <property type="nucleotide sequence ID" value="NZ_JACRVF010000005.1"/>
</dbReference>
<evidence type="ECO:0000313" key="10">
    <source>
        <dbReference type="Proteomes" id="UP000603640"/>
    </source>
</evidence>
<keyword evidence="6" id="KW-0742">SOS response</keyword>
<comment type="similarity">
    <text evidence="1 7">Belongs to the peptidase S24 family.</text>
</comment>
<evidence type="ECO:0000256" key="4">
    <source>
        <dbReference type="ARBA" id="ARBA00022813"/>
    </source>
</evidence>
<name>A0A923NAJ1_9BACT</name>
<sequence length="158" mass="17850">MILETVMRNINGTVFGKAYFPDMQDATEFALFGDKVACGFPSPAADYIEETINLNRHLIRNPSSTYFIKASGESMQEASIRDTDLLIVDKSIKVKNGYPIVCWLNGGFTIKTYRKEKDKVYLEPANPSYQKIELTEGMDFTFWGVVSYSIHNCLPSLP</sequence>
<dbReference type="InterPro" id="IPR006197">
    <property type="entry name" value="Peptidase_S24_LexA"/>
</dbReference>
<dbReference type="GO" id="GO:0003887">
    <property type="term" value="F:DNA-directed DNA polymerase activity"/>
    <property type="evidence" value="ECO:0007669"/>
    <property type="project" value="UniProtKB-EC"/>
</dbReference>
<feature type="domain" description="Peptidase S24/S26A/S26B/S26C" evidence="8">
    <location>
        <begin position="32"/>
        <end position="146"/>
    </location>
</feature>
<keyword evidence="3 7" id="KW-0378">Hydrolase</keyword>
<reference evidence="9" key="1">
    <citation type="submission" date="2020-08" db="EMBL/GenBank/DDBJ databases">
        <title>Pontibacter sp. SD6 16S ribosomal RNA gene Genome sequencing and assembly.</title>
        <authorList>
            <person name="Kang M."/>
        </authorList>
    </citation>
    <scope>NUCLEOTIDE SEQUENCE</scope>
    <source>
        <strain evidence="9">SD6</strain>
    </source>
</reference>
<evidence type="ECO:0000256" key="6">
    <source>
        <dbReference type="ARBA" id="ARBA00023236"/>
    </source>
</evidence>
<dbReference type="GO" id="GO:0003677">
    <property type="term" value="F:DNA binding"/>
    <property type="evidence" value="ECO:0007669"/>
    <property type="project" value="InterPro"/>
</dbReference>
<evidence type="ECO:0000256" key="2">
    <source>
        <dbReference type="ARBA" id="ARBA00022763"/>
    </source>
</evidence>
<dbReference type="GO" id="GO:0006355">
    <property type="term" value="P:regulation of DNA-templated transcription"/>
    <property type="evidence" value="ECO:0007669"/>
    <property type="project" value="InterPro"/>
</dbReference>
<dbReference type="EC" id="2.7.7.7" evidence="9"/>
<evidence type="ECO:0000313" key="9">
    <source>
        <dbReference type="EMBL" id="MBC5994366.1"/>
    </source>
</evidence>
<dbReference type="PANTHER" id="PTHR33516">
    <property type="entry name" value="LEXA REPRESSOR"/>
    <property type="match status" value="1"/>
</dbReference>
<protein>
    <submittedName>
        <fullName evidence="9">Translesion error-prone DNA polymerase V autoproteolytic subunit</fullName>
        <ecNumber evidence="9">2.7.7.7</ecNumber>
    </submittedName>
</protein>
<proteinExistence type="inferred from homology"/>
<keyword evidence="9" id="KW-0808">Transferase</keyword>
<gene>
    <name evidence="9" type="primary">umuD</name>
    <name evidence="9" type="ORF">H8S84_16070</name>
</gene>
<dbReference type="PANTHER" id="PTHR33516:SF2">
    <property type="entry name" value="LEXA REPRESSOR-RELATED"/>
    <property type="match status" value="1"/>
</dbReference>
<dbReference type="InterPro" id="IPR050077">
    <property type="entry name" value="LexA_repressor"/>
</dbReference>
<dbReference type="InterPro" id="IPR036286">
    <property type="entry name" value="LexA/Signal_pep-like_sf"/>
</dbReference>
<evidence type="ECO:0000259" key="8">
    <source>
        <dbReference type="Pfam" id="PF00717"/>
    </source>
</evidence>
<evidence type="ECO:0000256" key="7">
    <source>
        <dbReference type="RuleBase" id="RU003991"/>
    </source>
</evidence>
<keyword evidence="4 7" id="KW-0068">Autocatalytic cleavage</keyword>
<dbReference type="GO" id="GO:0009432">
    <property type="term" value="P:SOS response"/>
    <property type="evidence" value="ECO:0007669"/>
    <property type="project" value="UniProtKB-KW"/>
</dbReference>
<dbReference type="AlphaFoldDB" id="A0A923NAJ1"/>
<dbReference type="Gene3D" id="2.10.109.10">
    <property type="entry name" value="Umud Fragment, subunit A"/>
    <property type="match status" value="1"/>
</dbReference>
<keyword evidence="2" id="KW-0227">DNA damage</keyword>
<dbReference type="Proteomes" id="UP000603640">
    <property type="component" value="Unassembled WGS sequence"/>
</dbReference>
<dbReference type="CDD" id="cd06529">
    <property type="entry name" value="S24_LexA-like"/>
    <property type="match status" value="1"/>
</dbReference>
<evidence type="ECO:0000256" key="5">
    <source>
        <dbReference type="ARBA" id="ARBA00023204"/>
    </source>
</evidence>
<evidence type="ECO:0000256" key="3">
    <source>
        <dbReference type="ARBA" id="ARBA00022801"/>
    </source>
</evidence>
<accession>A0A923NAJ1</accession>
<keyword evidence="10" id="KW-1185">Reference proteome</keyword>
<dbReference type="GO" id="GO:0006281">
    <property type="term" value="P:DNA repair"/>
    <property type="evidence" value="ECO:0007669"/>
    <property type="project" value="UniProtKB-KW"/>
</dbReference>
<dbReference type="NCBIfam" id="NF007621">
    <property type="entry name" value="PRK10276.1"/>
    <property type="match status" value="1"/>
</dbReference>
<dbReference type="GO" id="GO:0016787">
    <property type="term" value="F:hydrolase activity"/>
    <property type="evidence" value="ECO:0007669"/>
    <property type="project" value="UniProtKB-KW"/>
</dbReference>
<dbReference type="EMBL" id="JACRVF010000005">
    <property type="protein sequence ID" value="MBC5994366.1"/>
    <property type="molecule type" value="Genomic_DNA"/>
</dbReference>
<dbReference type="Pfam" id="PF00717">
    <property type="entry name" value="Peptidase_S24"/>
    <property type="match status" value="1"/>
</dbReference>
<evidence type="ECO:0000256" key="1">
    <source>
        <dbReference type="ARBA" id="ARBA00007484"/>
    </source>
</evidence>
<keyword evidence="5" id="KW-0234">DNA repair</keyword>
<dbReference type="InterPro" id="IPR015927">
    <property type="entry name" value="Peptidase_S24_S26A/B/C"/>
</dbReference>
<organism evidence="9 10">
    <name type="scientific">Pontibacter cellulosilyticus</name>
    <dbReference type="NCBI Taxonomy" id="1720253"/>
    <lineage>
        <taxon>Bacteria</taxon>
        <taxon>Pseudomonadati</taxon>
        <taxon>Bacteroidota</taxon>
        <taxon>Cytophagia</taxon>
        <taxon>Cytophagales</taxon>
        <taxon>Hymenobacteraceae</taxon>
        <taxon>Pontibacter</taxon>
    </lineage>
</organism>
<comment type="caution">
    <text evidence="9">The sequence shown here is derived from an EMBL/GenBank/DDBJ whole genome shotgun (WGS) entry which is preliminary data.</text>
</comment>
<dbReference type="InterPro" id="IPR039418">
    <property type="entry name" value="LexA-like"/>
</dbReference>
<keyword evidence="9" id="KW-0548">Nucleotidyltransferase</keyword>
<dbReference type="PRINTS" id="PR00726">
    <property type="entry name" value="LEXASERPTASE"/>
</dbReference>
<dbReference type="SUPFAM" id="SSF51306">
    <property type="entry name" value="LexA/Signal peptidase"/>
    <property type="match status" value="1"/>
</dbReference>